<keyword evidence="1" id="KW-0732">Signal</keyword>
<dbReference type="AlphaFoldDB" id="A0AAE0P9L3"/>
<evidence type="ECO:0000313" key="2">
    <source>
        <dbReference type="EMBL" id="KAK3395848.1"/>
    </source>
</evidence>
<comment type="caution">
    <text evidence="2">The sequence shown here is derived from an EMBL/GenBank/DDBJ whole genome shotgun (WGS) entry which is preliminary data.</text>
</comment>
<evidence type="ECO:0000313" key="3">
    <source>
        <dbReference type="Proteomes" id="UP001281003"/>
    </source>
</evidence>
<evidence type="ECO:0000256" key="1">
    <source>
        <dbReference type="SAM" id="SignalP"/>
    </source>
</evidence>
<keyword evidence="3" id="KW-1185">Reference proteome</keyword>
<name>A0AAE0P9L3_SORBR</name>
<organism evidence="2 3">
    <name type="scientific">Sordaria brevicollis</name>
    <dbReference type="NCBI Taxonomy" id="83679"/>
    <lineage>
        <taxon>Eukaryota</taxon>
        <taxon>Fungi</taxon>
        <taxon>Dikarya</taxon>
        <taxon>Ascomycota</taxon>
        <taxon>Pezizomycotina</taxon>
        <taxon>Sordariomycetes</taxon>
        <taxon>Sordariomycetidae</taxon>
        <taxon>Sordariales</taxon>
        <taxon>Sordariaceae</taxon>
        <taxon>Sordaria</taxon>
    </lineage>
</organism>
<reference evidence="2" key="1">
    <citation type="journal article" date="2023" name="Mol. Phylogenet. Evol.">
        <title>Genome-scale phylogeny and comparative genomics of the fungal order Sordariales.</title>
        <authorList>
            <person name="Hensen N."/>
            <person name="Bonometti L."/>
            <person name="Westerberg I."/>
            <person name="Brannstrom I.O."/>
            <person name="Guillou S."/>
            <person name="Cros-Aarteil S."/>
            <person name="Calhoun S."/>
            <person name="Haridas S."/>
            <person name="Kuo A."/>
            <person name="Mondo S."/>
            <person name="Pangilinan J."/>
            <person name="Riley R."/>
            <person name="LaButti K."/>
            <person name="Andreopoulos B."/>
            <person name="Lipzen A."/>
            <person name="Chen C."/>
            <person name="Yan M."/>
            <person name="Daum C."/>
            <person name="Ng V."/>
            <person name="Clum A."/>
            <person name="Steindorff A."/>
            <person name="Ohm R.A."/>
            <person name="Martin F."/>
            <person name="Silar P."/>
            <person name="Natvig D.O."/>
            <person name="Lalanne C."/>
            <person name="Gautier V."/>
            <person name="Ament-Velasquez S.L."/>
            <person name="Kruys A."/>
            <person name="Hutchinson M.I."/>
            <person name="Powell A.J."/>
            <person name="Barry K."/>
            <person name="Miller A.N."/>
            <person name="Grigoriev I.V."/>
            <person name="Debuchy R."/>
            <person name="Gladieux P."/>
            <person name="Hiltunen Thoren M."/>
            <person name="Johannesson H."/>
        </authorList>
    </citation>
    <scope>NUCLEOTIDE SEQUENCE</scope>
    <source>
        <strain evidence="2">FGSC 1904</strain>
    </source>
</reference>
<proteinExistence type="predicted"/>
<protein>
    <recommendedName>
        <fullName evidence="4">Hydrophobin</fullName>
    </recommendedName>
</protein>
<evidence type="ECO:0008006" key="4">
    <source>
        <dbReference type="Google" id="ProtNLM"/>
    </source>
</evidence>
<gene>
    <name evidence="2" type="ORF">B0T20DRAFT_46706</name>
</gene>
<sequence>MALCFFLVLPFTHAALRLTDGQKGIKSRKRSNLDSVIDICHLTAFQGPGPPGLGERPVEFLNGCHELPCCVLDIGVVCEWEADKADGQDILRVLEGLKCEYVLCPPAWFSPGSWVVVSLRSRISSRFSIKMENNKRNKPAR</sequence>
<feature type="chain" id="PRO_5042226424" description="Hydrophobin" evidence="1">
    <location>
        <begin position="22"/>
        <end position="141"/>
    </location>
</feature>
<reference evidence="2" key="2">
    <citation type="submission" date="2023-07" db="EMBL/GenBank/DDBJ databases">
        <authorList>
            <consortium name="Lawrence Berkeley National Laboratory"/>
            <person name="Haridas S."/>
            <person name="Hensen N."/>
            <person name="Bonometti L."/>
            <person name="Westerberg I."/>
            <person name="Brannstrom I.O."/>
            <person name="Guillou S."/>
            <person name="Cros-Aarteil S."/>
            <person name="Calhoun S."/>
            <person name="Kuo A."/>
            <person name="Mondo S."/>
            <person name="Pangilinan J."/>
            <person name="Riley R."/>
            <person name="LaButti K."/>
            <person name="Andreopoulos B."/>
            <person name="Lipzen A."/>
            <person name="Chen C."/>
            <person name="Yanf M."/>
            <person name="Daum C."/>
            <person name="Ng V."/>
            <person name="Clum A."/>
            <person name="Steindorff A."/>
            <person name="Ohm R."/>
            <person name="Martin F."/>
            <person name="Silar P."/>
            <person name="Natvig D."/>
            <person name="Lalanne C."/>
            <person name="Gautier V."/>
            <person name="Ament-velasquez S.L."/>
            <person name="Kruys A."/>
            <person name="Hutchinson M.I."/>
            <person name="Powell A.J."/>
            <person name="Barry K."/>
            <person name="Miller A.N."/>
            <person name="Grigoriev I.V."/>
            <person name="Debuchy R."/>
            <person name="Gladieux P."/>
            <person name="Thoren M.H."/>
            <person name="Johannesson H."/>
        </authorList>
    </citation>
    <scope>NUCLEOTIDE SEQUENCE</scope>
    <source>
        <strain evidence="2">FGSC 1904</strain>
    </source>
</reference>
<accession>A0AAE0P9L3</accession>
<feature type="signal peptide" evidence="1">
    <location>
        <begin position="1"/>
        <end position="21"/>
    </location>
</feature>
<dbReference type="Proteomes" id="UP001281003">
    <property type="component" value="Unassembled WGS sequence"/>
</dbReference>
<dbReference type="EMBL" id="JAUTDP010000010">
    <property type="protein sequence ID" value="KAK3395848.1"/>
    <property type="molecule type" value="Genomic_DNA"/>
</dbReference>